<evidence type="ECO:0000313" key="4">
    <source>
        <dbReference type="Proteomes" id="UP001183414"/>
    </source>
</evidence>
<feature type="transmembrane region" description="Helical" evidence="2">
    <location>
        <begin position="23"/>
        <end position="46"/>
    </location>
</feature>
<keyword evidence="2" id="KW-1133">Transmembrane helix</keyword>
<name>A0ABU2NPC8_9ACTN</name>
<feature type="region of interest" description="Disordered" evidence="1">
    <location>
        <begin position="214"/>
        <end position="245"/>
    </location>
</feature>
<feature type="transmembrane region" description="Helical" evidence="2">
    <location>
        <begin position="103"/>
        <end position="124"/>
    </location>
</feature>
<accession>A0ABU2NPC8</accession>
<evidence type="ECO:0000256" key="2">
    <source>
        <dbReference type="SAM" id="Phobius"/>
    </source>
</evidence>
<evidence type="ECO:0000256" key="1">
    <source>
        <dbReference type="SAM" id="MobiDB-lite"/>
    </source>
</evidence>
<organism evidence="3 4">
    <name type="scientific">Streptomyces hazeniae</name>
    <dbReference type="NCBI Taxonomy" id="3075538"/>
    <lineage>
        <taxon>Bacteria</taxon>
        <taxon>Bacillati</taxon>
        <taxon>Actinomycetota</taxon>
        <taxon>Actinomycetes</taxon>
        <taxon>Kitasatosporales</taxon>
        <taxon>Streptomycetaceae</taxon>
        <taxon>Streptomyces</taxon>
    </lineage>
</organism>
<protein>
    <recommendedName>
        <fullName evidence="5">NfeD-like C-terminal domain-containing protein</fullName>
    </recommendedName>
</protein>
<keyword evidence="4" id="KW-1185">Reference proteome</keyword>
<gene>
    <name evidence="3" type="ORF">RM572_08620</name>
</gene>
<reference evidence="4" key="1">
    <citation type="submission" date="2023-07" db="EMBL/GenBank/DDBJ databases">
        <title>30 novel species of actinomycetes from the DSMZ collection.</title>
        <authorList>
            <person name="Nouioui I."/>
        </authorList>
    </citation>
    <scope>NUCLEOTIDE SEQUENCE [LARGE SCALE GENOMIC DNA]</scope>
    <source>
        <strain evidence="4">DSM 42041</strain>
    </source>
</reference>
<dbReference type="EMBL" id="JAVREQ010000005">
    <property type="protein sequence ID" value="MDT0378837.1"/>
    <property type="molecule type" value="Genomic_DNA"/>
</dbReference>
<evidence type="ECO:0000313" key="3">
    <source>
        <dbReference type="EMBL" id="MDT0378837.1"/>
    </source>
</evidence>
<keyword evidence="2" id="KW-0812">Transmembrane</keyword>
<comment type="caution">
    <text evidence="3">The sequence shown here is derived from an EMBL/GenBank/DDBJ whole genome shotgun (WGS) entry which is preliminary data.</text>
</comment>
<sequence>MAFWGGLFVLFHALTLFVLTDGWFLLAMPGIIGMAVLGFFASTALLDARPPVTGAPPTDTGEPLAHVAELRSALLKRYPVLLAVVAALVAAVVLVQSDYLIPLAPFAMMTLVFGSYTCLGRLVALRRCRRVLEAYPFVREERVQVLNRASGGRGHILRLGRGGEKSPKLLGRQVGRSDAHWTSNLSQGAWFAGDELFGGVLLVPGSGDVVWVAPNDGPALQPERQAAAPERRDRAKRAGIGGGGQ</sequence>
<dbReference type="RefSeq" id="WP_311672662.1">
    <property type="nucleotide sequence ID" value="NZ_JAVREQ010000005.1"/>
</dbReference>
<dbReference type="Proteomes" id="UP001183414">
    <property type="component" value="Unassembled WGS sequence"/>
</dbReference>
<proteinExistence type="predicted"/>
<keyword evidence="2" id="KW-0472">Membrane</keyword>
<feature type="transmembrane region" description="Helical" evidence="2">
    <location>
        <begin position="78"/>
        <end position="97"/>
    </location>
</feature>
<evidence type="ECO:0008006" key="5">
    <source>
        <dbReference type="Google" id="ProtNLM"/>
    </source>
</evidence>